<dbReference type="EMBL" id="LJCR01000130">
    <property type="protein sequence ID" value="KPV54016.1"/>
    <property type="molecule type" value="Genomic_DNA"/>
</dbReference>
<organism evidence="1 2">
    <name type="scientific">Kouleothrix aurantiaca</name>
    <dbReference type="NCBI Taxonomy" id="186479"/>
    <lineage>
        <taxon>Bacteria</taxon>
        <taxon>Bacillati</taxon>
        <taxon>Chloroflexota</taxon>
        <taxon>Chloroflexia</taxon>
        <taxon>Chloroflexales</taxon>
        <taxon>Roseiflexineae</taxon>
        <taxon>Roseiflexaceae</taxon>
        <taxon>Kouleothrix</taxon>
    </lineage>
</organism>
<dbReference type="Proteomes" id="UP000050509">
    <property type="component" value="Unassembled WGS sequence"/>
</dbReference>
<evidence type="ECO:0000313" key="2">
    <source>
        <dbReference type="Proteomes" id="UP000050509"/>
    </source>
</evidence>
<keyword evidence="2" id="KW-1185">Reference proteome</keyword>
<accession>A0A0P9DEA3</accession>
<proteinExistence type="predicted"/>
<name>A0A0P9DEA3_9CHLR</name>
<protein>
    <submittedName>
        <fullName evidence="1">Uncharacterized protein</fullName>
    </submittedName>
</protein>
<evidence type="ECO:0000313" key="1">
    <source>
        <dbReference type="EMBL" id="KPV54016.1"/>
    </source>
</evidence>
<dbReference type="AlphaFoldDB" id="A0A0P9DEA3"/>
<gene>
    <name evidence="1" type="ORF">SE17_06260</name>
</gene>
<comment type="caution">
    <text evidence="1">The sequence shown here is derived from an EMBL/GenBank/DDBJ whole genome shotgun (WGS) entry which is preliminary data.</text>
</comment>
<sequence length="81" mass="9265">MFLKFSRSLMLHDDLTCKPVEFIHQNYIELMPRSIIKHLLKRDALYQVICECAATGLAIQSNNRPALLLGICSTSDLLIFQ</sequence>
<reference evidence="1 2" key="1">
    <citation type="submission" date="2015-09" db="EMBL/GenBank/DDBJ databases">
        <title>Draft genome sequence of Kouleothrix aurantiaca JCM 19913.</title>
        <authorList>
            <person name="Hemp J."/>
        </authorList>
    </citation>
    <scope>NUCLEOTIDE SEQUENCE [LARGE SCALE GENOMIC DNA]</scope>
    <source>
        <strain evidence="1 2">COM-B</strain>
    </source>
</reference>